<proteinExistence type="predicted"/>
<dbReference type="GO" id="GO:0003755">
    <property type="term" value="F:peptidyl-prolyl cis-trans isomerase activity"/>
    <property type="evidence" value="ECO:0007669"/>
    <property type="project" value="InterPro"/>
</dbReference>
<dbReference type="AlphaFoldDB" id="A0AB36BLK0"/>
<dbReference type="InterPro" id="IPR002130">
    <property type="entry name" value="Cyclophilin-type_PPIase_dom"/>
</dbReference>
<gene>
    <name evidence="2" type="ORF">D3Z30_13225</name>
</gene>
<dbReference type="Proteomes" id="UP000481807">
    <property type="component" value="Unassembled WGS sequence"/>
</dbReference>
<comment type="caution">
    <text evidence="2">The sequence shown here is derived from an EMBL/GenBank/DDBJ whole genome shotgun (WGS) entry which is preliminary data.</text>
</comment>
<evidence type="ECO:0000313" key="2">
    <source>
        <dbReference type="EMBL" id="NBH31886.1"/>
    </source>
</evidence>
<dbReference type="EMBL" id="QXWP01000087">
    <property type="protein sequence ID" value="NBH31886.1"/>
    <property type="molecule type" value="Genomic_DNA"/>
</dbReference>
<name>A0AB36BLK0_STAWA</name>
<dbReference type="InterPro" id="IPR029000">
    <property type="entry name" value="Cyclophilin-like_dom_sf"/>
</dbReference>
<feature type="domain" description="PPIase cyclophilin-type" evidence="1">
    <location>
        <begin position="41"/>
        <end position="82"/>
    </location>
</feature>
<sequence length="84" mass="9037">MLTDFHFLDLLPQTSTITGAIFPNNADLLGSLGHCSRTREASDRRSIVFGQVVEGYEIVKEIEKVGSGSGRTSKPVVVADCGQL</sequence>
<protein>
    <recommendedName>
        <fullName evidence="1">PPIase cyclophilin-type domain-containing protein</fullName>
    </recommendedName>
</protein>
<accession>A0AB36BLK0</accession>
<dbReference type="Gene3D" id="2.40.100.10">
    <property type="entry name" value="Cyclophilin-like"/>
    <property type="match status" value="1"/>
</dbReference>
<dbReference type="SUPFAM" id="SSF50891">
    <property type="entry name" value="Cyclophilin-like"/>
    <property type="match status" value="1"/>
</dbReference>
<evidence type="ECO:0000313" key="3">
    <source>
        <dbReference type="Proteomes" id="UP000481807"/>
    </source>
</evidence>
<reference evidence="2 3" key="1">
    <citation type="submission" date="2018-08" db="EMBL/GenBank/DDBJ databases">
        <title>Murine metabolic-syndrome-specific gut microbial biobank.</title>
        <authorList>
            <person name="Liu C."/>
        </authorList>
    </citation>
    <scope>NUCLEOTIDE SEQUENCE [LARGE SCALE GENOMIC DNA]</scope>
    <source>
        <strain evidence="2 3">1XD21-27</strain>
    </source>
</reference>
<evidence type="ECO:0000259" key="1">
    <source>
        <dbReference type="Pfam" id="PF00160"/>
    </source>
</evidence>
<dbReference type="Pfam" id="PF00160">
    <property type="entry name" value="Pro_isomerase"/>
    <property type="match status" value="1"/>
</dbReference>
<organism evidence="2 3">
    <name type="scientific">Staphylococcus warneri</name>
    <dbReference type="NCBI Taxonomy" id="1292"/>
    <lineage>
        <taxon>Bacteria</taxon>
        <taxon>Bacillati</taxon>
        <taxon>Bacillota</taxon>
        <taxon>Bacilli</taxon>
        <taxon>Bacillales</taxon>
        <taxon>Staphylococcaceae</taxon>
        <taxon>Staphylococcus</taxon>
    </lineage>
</organism>